<organism evidence="2 3">
    <name type="scientific">Naegleria fowleri</name>
    <name type="common">Brain eating amoeba</name>
    <dbReference type="NCBI Taxonomy" id="5763"/>
    <lineage>
        <taxon>Eukaryota</taxon>
        <taxon>Discoba</taxon>
        <taxon>Heterolobosea</taxon>
        <taxon>Tetramitia</taxon>
        <taxon>Eutetramitia</taxon>
        <taxon>Vahlkampfiidae</taxon>
        <taxon>Naegleria</taxon>
    </lineage>
</organism>
<feature type="region of interest" description="Disordered" evidence="1">
    <location>
        <begin position="1"/>
        <end position="50"/>
    </location>
</feature>
<dbReference type="EMBL" id="VFQX01000061">
    <property type="protein sequence ID" value="KAF0973274.1"/>
    <property type="molecule type" value="Genomic_DNA"/>
</dbReference>
<dbReference type="VEuPathDB" id="AmoebaDB:FDP41_008481"/>
<gene>
    <name evidence="2" type="ORF">FDP41_008481</name>
</gene>
<protein>
    <recommendedName>
        <fullName evidence="4">Guanylate cyclase domain-containing protein</fullName>
    </recommendedName>
</protein>
<feature type="compositionally biased region" description="Basic residues" evidence="1">
    <location>
        <begin position="535"/>
        <end position="546"/>
    </location>
</feature>
<dbReference type="SUPFAM" id="SSF55073">
    <property type="entry name" value="Nucleotide cyclase"/>
    <property type="match status" value="1"/>
</dbReference>
<dbReference type="VEuPathDB" id="AmoebaDB:NfTy_093000"/>
<accession>A0A6A5BGX6</accession>
<name>A0A6A5BGX6_NAEFO</name>
<feature type="compositionally biased region" description="Basic and acidic residues" evidence="1">
    <location>
        <begin position="20"/>
        <end position="35"/>
    </location>
</feature>
<dbReference type="InterPro" id="IPR029787">
    <property type="entry name" value="Nucleotide_cyclase"/>
</dbReference>
<evidence type="ECO:0008006" key="4">
    <source>
        <dbReference type="Google" id="ProtNLM"/>
    </source>
</evidence>
<evidence type="ECO:0000313" key="3">
    <source>
        <dbReference type="Proteomes" id="UP000444721"/>
    </source>
</evidence>
<reference evidence="2 3" key="1">
    <citation type="journal article" date="2019" name="Sci. Rep.">
        <title>Nanopore sequencing improves the draft genome of the human pathogenic amoeba Naegleria fowleri.</title>
        <authorList>
            <person name="Liechti N."/>
            <person name="Schurch N."/>
            <person name="Bruggmann R."/>
            <person name="Wittwer M."/>
        </authorList>
    </citation>
    <scope>NUCLEOTIDE SEQUENCE [LARGE SCALE GENOMIC DNA]</scope>
    <source>
        <strain evidence="2 3">ATCC 30894</strain>
    </source>
</reference>
<evidence type="ECO:0000256" key="1">
    <source>
        <dbReference type="SAM" id="MobiDB-lite"/>
    </source>
</evidence>
<feature type="compositionally biased region" description="Basic and acidic residues" evidence="1">
    <location>
        <begin position="461"/>
        <end position="471"/>
    </location>
</feature>
<feature type="region of interest" description="Disordered" evidence="1">
    <location>
        <begin position="527"/>
        <end position="555"/>
    </location>
</feature>
<dbReference type="OMA" id="HRMNDND"/>
<dbReference type="GeneID" id="68115699"/>
<feature type="compositionally biased region" description="Polar residues" evidence="1">
    <location>
        <begin position="473"/>
        <end position="508"/>
    </location>
</feature>
<dbReference type="OrthoDB" id="10251060at2759"/>
<sequence length="555" mass="62974">MSESPTKYFDESDTSSTKSGGDESKKRSTVIKDSKSNASLGQDTSRKREGTLMDRLVNTSSTANLLQSKNSIYAVSTSSLIPQDFFSLARTNFSDGKQKDMTLALYQFSGLNGLNNNDENVFINNCLTLIHPIIQKYHGVFHKYYDEYLIVVYEARHSQQAIECAFDCIEAIRKNALECSKSSSYSAPGAERNYVLLENINIVVHTCPCKIAPVHFNEKHSDFTIMTPSKDMLRRMANLGRVYDIPIVISSQVVQKSEILNSKNFNNPSMNIAPIGKYFLSNTSTELFQVFDTNWDVFLYSPDRRKDFRTSLDMFQQRKFIAAMNIFSKLHRMNDNDKLSLLFVKVCRMYQQSELPPQWDGVIMLDKDSEPYPISKKPKGFYIQAGISASFHLGDEQFMSHGKDKEEEIRLLTESLNQKALMIKDMKEILSVKETELAKLHEITELLMKEKKQLSQQLKQSNERKAVDKTAQKKLQQQDSKNLQAMNNASGNEHQPSAQIISPAGNNAHSREVEPGCMGGLFSCFGGSKSSSQRNNRHRNGRKKYVGNRVTPVNQ</sequence>
<dbReference type="Proteomes" id="UP000444721">
    <property type="component" value="Unassembled WGS sequence"/>
</dbReference>
<comment type="caution">
    <text evidence="2">The sequence shown here is derived from an EMBL/GenBank/DDBJ whole genome shotgun (WGS) entry which is preliminary data.</text>
</comment>
<feature type="region of interest" description="Disordered" evidence="1">
    <location>
        <begin position="457"/>
        <end position="512"/>
    </location>
</feature>
<keyword evidence="3" id="KW-1185">Reference proteome</keyword>
<evidence type="ECO:0000313" key="2">
    <source>
        <dbReference type="EMBL" id="KAF0973274.1"/>
    </source>
</evidence>
<dbReference type="Gene3D" id="3.30.70.1230">
    <property type="entry name" value="Nucleotide cyclase"/>
    <property type="match status" value="1"/>
</dbReference>
<dbReference type="AlphaFoldDB" id="A0A6A5BGX6"/>
<proteinExistence type="predicted"/>
<dbReference type="RefSeq" id="XP_044557987.1">
    <property type="nucleotide sequence ID" value="XM_044712339.1"/>
</dbReference>